<reference evidence="4" key="1">
    <citation type="submission" date="2023-03" db="EMBL/GenBank/DDBJ databases">
        <authorList>
            <person name="Julca I."/>
        </authorList>
    </citation>
    <scope>NUCLEOTIDE SEQUENCE</scope>
</reference>
<dbReference type="Gene3D" id="2.40.50.140">
    <property type="entry name" value="Nucleic acid-binding proteins"/>
    <property type="match status" value="2"/>
</dbReference>
<feature type="region of interest" description="Disordered" evidence="1">
    <location>
        <begin position="985"/>
        <end position="1011"/>
    </location>
</feature>
<keyword evidence="5" id="KW-1185">Reference proteome</keyword>
<feature type="domain" description="Replication protein A 70 kDa DNA-binding subunit B/D first OB fold" evidence="2">
    <location>
        <begin position="650"/>
        <end position="751"/>
    </location>
</feature>
<evidence type="ECO:0000313" key="4">
    <source>
        <dbReference type="EMBL" id="CAI9099433.1"/>
    </source>
</evidence>
<evidence type="ECO:0000259" key="2">
    <source>
        <dbReference type="Pfam" id="PF02721"/>
    </source>
</evidence>
<dbReference type="PANTHER" id="PTHR47165">
    <property type="entry name" value="OS03G0429900 PROTEIN"/>
    <property type="match status" value="1"/>
</dbReference>
<sequence>MPPARRKAAAHKNASNTRRRISSSSSSPSPERQRTPTPPASPAREPTPPPPPQPPRALQEQALNAITDEWEPRLFPRKKGWDFFLKHIRRKFITERGIGEDGAAFAYIKCHGWETFSNPPVKPRIQIVQEFYGNFHTTPRDGVFVRGISVNCSTEAIRAIWKLLRISTDYRETLAALHPNQPLEQAILSRLAKEGTSWEMDDQENPLGYPANALQTPDLNLWHHFICCNLMPTSYTAKVTYEMALLLYAIVTDTPFDAASVIREQLTRCITDPKVKSWYFPVMVTMLCKRAGVTFLHTNAESNLQQPLRMHKLDQKPPGASSAGQTTSTPTPTGQLRQRDFNKQTRGKLKTLACGMYGINSSLCASPSSCGSLAIHFSLLRRTYVEWVYTCNLQFAGSVAHGSNLGEYLNSWWISGNFKTAIGVIKKILPSFIVWELWKARNKFLFENVDSTFLGVIKAVKEHLHGMMLVNILKAQNVVERESLQLIFPNIPFSLKQKKVRKVSWQQQRKHVLNTDGSSNSQAAGYGFVIRGEKGFFFMGKLDFWAVEIVFKRRFMAFYLEFGNVSILICSRWKFKRITNFWQIFLPLEVLIRGDSIYREANAVADSLARCASDEVSAEFFSLGDLPNFTRGLITLDQQSMPYVRVRINSIKELNGITGCGWLINVKLCKLSDRHHFKNWDRVESREMLLMGSNGDKIVAVVHRDHFHRFNENLIEGTSLLISNFGCAKNGERFKQCKHVFRIKYDERTTIELGPYVDTTNFGGIHGFDFVSFNYINATKDLSKLVDTRRIQNSLWSTNVYLNEELLEIVDFRQRITCTAGFDGNAKIDLLQPQPKLGTINNIITWHKITIEELSTITTPRSNYALIATIEALDPDFGWYYIGCRKCHKSVKEEVVPIAVLKIEGETSSKKSMSQIPTKTVFRCETEGCPKPITTASPRYKMRIDVEDGTPGSCTFLMFDDCIRHLMNKSCEQIRETILPVTGSSSIGTEYDQNDEPITPVNSIQKRKVVD</sequence>
<feature type="compositionally biased region" description="Low complexity" evidence="1">
    <location>
        <begin position="318"/>
        <end position="335"/>
    </location>
</feature>
<evidence type="ECO:0000259" key="3">
    <source>
        <dbReference type="Pfam" id="PF20167"/>
    </source>
</evidence>
<feature type="compositionally biased region" description="Basic residues" evidence="1">
    <location>
        <begin position="1"/>
        <end position="10"/>
    </location>
</feature>
<organism evidence="4 5">
    <name type="scientific">Oldenlandia corymbosa var. corymbosa</name>
    <dbReference type="NCBI Taxonomy" id="529605"/>
    <lineage>
        <taxon>Eukaryota</taxon>
        <taxon>Viridiplantae</taxon>
        <taxon>Streptophyta</taxon>
        <taxon>Embryophyta</taxon>
        <taxon>Tracheophyta</taxon>
        <taxon>Spermatophyta</taxon>
        <taxon>Magnoliopsida</taxon>
        <taxon>eudicotyledons</taxon>
        <taxon>Gunneridae</taxon>
        <taxon>Pentapetalae</taxon>
        <taxon>asterids</taxon>
        <taxon>lamiids</taxon>
        <taxon>Gentianales</taxon>
        <taxon>Rubiaceae</taxon>
        <taxon>Rubioideae</taxon>
        <taxon>Spermacoceae</taxon>
        <taxon>Hedyotis-Oldenlandia complex</taxon>
        <taxon>Oldenlandia</taxon>
    </lineage>
</organism>
<dbReference type="SUPFAM" id="SSF50249">
    <property type="entry name" value="Nucleic acid-binding proteins"/>
    <property type="match status" value="2"/>
</dbReference>
<dbReference type="Proteomes" id="UP001161247">
    <property type="component" value="Chromosome 3"/>
</dbReference>
<dbReference type="AlphaFoldDB" id="A0AAV1CY33"/>
<evidence type="ECO:0000313" key="5">
    <source>
        <dbReference type="Proteomes" id="UP001161247"/>
    </source>
</evidence>
<dbReference type="Pfam" id="PF02721">
    <property type="entry name" value="DUF223"/>
    <property type="match status" value="1"/>
</dbReference>
<dbReference type="InterPro" id="IPR046796">
    <property type="entry name" value="Transposase_32_dom"/>
</dbReference>
<proteinExistence type="predicted"/>
<feature type="domain" description="Putative plant transposon protein" evidence="3">
    <location>
        <begin position="111"/>
        <end position="293"/>
    </location>
</feature>
<evidence type="ECO:0000256" key="1">
    <source>
        <dbReference type="SAM" id="MobiDB-lite"/>
    </source>
</evidence>
<feature type="region of interest" description="Disordered" evidence="1">
    <location>
        <begin position="1"/>
        <end position="57"/>
    </location>
</feature>
<dbReference type="PANTHER" id="PTHR47165:SF4">
    <property type="entry name" value="OS03G0429900 PROTEIN"/>
    <property type="match status" value="1"/>
</dbReference>
<protein>
    <submittedName>
        <fullName evidence="4">OLC1v1036259C1</fullName>
    </submittedName>
</protein>
<gene>
    <name evidence="4" type="ORF">OLC1_LOCUS9460</name>
</gene>
<dbReference type="Pfam" id="PF20167">
    <property type="entry name" value="Transposase_32"/>
    <property type="match status" value="1"/>
</dbReference>
<dbReference type="InterPro" id="IPR003871">
    <property type="entry name" value="RFA1B/D_OB_1st"/>
</dbReference>
<name>A0AAV1CY33_OLDCO</name>
<accession>A0AAV1CY33</accession>
<dbReference type="EMBL" id="OX459120">
    <property type="protein sequence ID" value="CAI9099433.1"/>
    <property type="molecule type" value="Genomic_DNA"/>
</dbReference>
<feature type="compositionally biased region" description="Pro residues" evidence="1">
    <location>
        <begin position="36"/>
        <end position="55"/>
    </location>
</feature>
<feature type="region of interest" description="Disordered" evidence="1">
    <location>
        <begin position="312"/>
        <end position="340"/>
    </location>
</feature>
<dbReference type="InterPro" id="IPR012340">
    <property type="entry name" value="NA-bd_OB-fold"/>
</dbReference>